<dbReference type="InterPro" id="IPR039653">
    <property type="entry name" value="Prenyltransferase"/>
</dbReference>
<name>A0ABQ0A6H7_9GAMM</name>
<evidence type="ECO:0000256" key="6">
    <source>
        <dbReference type="ARBA" id="ARBA00022679"/>
    </source>
</evidence>
<evidence type="ECO:0000256" key="12">
    <source>
        <dbReference type="NCBIfam" id="TIGR01474"/>
    </source>
</evidence>
<feature type="transmembrane region" description="Helical" evidence="11">
    <location>
        <begin position="27"/>
        <end position="43"/>
    </location>
</feature>
<dbReference type="InterPro" id="IPR006370">
    <property type="entry name" value="HB_polyprenyltransferase-like"/>
</dbReference>
<evidence type="ECO:0000256" key="3">
    <source>
        <dbReference type="ARBA" id="ARBA00005985"/>
    </source>
</evidence>
<dbReference type="Gene3D" id="1.10.357.140">
    <property type="entry name" value="UbiA prenyltransferase"/>
    <property type="match status" value="1"/>
</dbReference>
<keyword evidence="9 11" id="KW-1133">Transmembrane helix</keyword>
<comment type="function">
    <text evidence="11">Catalyzes the prenylation of para-hydroxybenzoate (PHB) with an all-trans polyprenyl group. Mediates the second step in the final reaction sequence of ubiquinone-8 (UQ-8) biosynthesis, which is the condensation of the polyisoprenoid side chain with PHB, generating the first membrane-bound Q intermediate 3-octaprenyl-4-hydroxybenzoate.</text>
</comment>
<sequence length="293" mass="32958">MIVEKYLQPKSGNWNDYLALMRMDKPVGTLLVLWPVLWSLWLASDGSPSVKNLVIFVLGVFVMRSAGCVINDYADRNFDGSVKRTKQRPLASGKLSEQNALSLFFILCLVALLLVLLTNWMTVALSVGALILASVYPFAKRHTHLPQIVLGAAFSWSIPMVFTAETGTVGKEIWLIYFVNLLWVVAYDTYYAMVDRDDDLKIGVKSTAVLFAEMDKTIIGFLQVLVVIGLLMIGSQFNLGGIYILGVVITAGLFVYQQWITRDREREKCFAAFKNNQWVGLVIFIFIALDYLF</sequence>
<keyword evidence="5 11" id="KW-0997">Cell inner membrane</keyword>
<evidence type="ECO:0000256" key="4">
    <source>
        <dbReference type="ARBA" id="ARBA00022475"/>
    </source>
</evidence>
<evidence type="ECO:0000313" key="13">
    <source>
        <dbReference type="EMBL" id="GAA6167123.1"/>
    </source>
</evidence>
<feature type="transmembrane region" description="Helical" evidence="11">
    <location>
        <begin position="239"/>
        <end position="256"/>
    </location>
</feature>
<keyword evidence="4 11" id="KW-1003">Cell membrane</keyword>
<comment type="subcellular location">
    <subcellularLocation>
        <location evidence="11">Cell inner membrane</location>
        <topology evidence="11">Multi-pass membrane protein</topology>
    </subcellularLocation>
    <subcellularLocation>
        <location evidence="2">Membrane</location>
        <topology evidence="2">Multi-pass membrane protein</topology>
    </subcellularLocation>
</comment>
<evidence type="ECO:0000256" key="7">
    <source>
        <dbReference type="ARBA" id="ARBA00022688"/>
    </source>
</evidence>
<evidence type="ECO:0000313" key="14">
    <source>
        <dbReference type="Proteomes" id="UP001465153"/>
    </source>
</evidence>
<evidence type="ECO:0000256" key="9">
    <source>
        <dbReference type="ARBA" id="ARBA00022989"/>
    </source>
</evidence>
<feature type="transmembrane region" description="Helical" evidence="11">
    <location>
        <begin position="276"/>
        <end position="292"/>
    </location>
</feature>
<dbReference type="RefSeq" id="WP_353301839.1">
    <property type="nucleotide sequence ID" value="NZ_BAABWN010000002.1"/>
</dbReference>
<comment type="pathway">
    <text evidence="11">Cofactor biosynthesis; ubiquinone biosynthesis.</text>
</comment>
<dbReference type="InterPro" id="IPR000537">
    <property type="entry name" value="UbiA_prenyltransferase"/>
</dbReference>
<protein>
    <recommendedName>
        <fullName evidence="11 12">4-hydroxybenzoate octaprenyltransferase</fullName>
        <ecNumber evidence="11 12">2.5.1.39</ecNumber>
    </recommendedName>
    <alternativeName>
        <fullName evidence="11">4-HB polyprenyltransferase</fullName>
    </alternativeName>
</protein>
<comment type="catalytic activity">
    <reaction evidence="11">
        <text>all-trans-octaprenyl diphosphate + 4-hydroxybenzoate = 4-hydroxy-3-(all-trans-octaprenyl)benzoate + diphosphate</text>
        <dbReference type="Rhea" id="RHEA:27782"/>
        <dbReference type="ChEBI" id="CHEBI:1617"/>
        <dbReference type="ChEBI" id="CHEBI:17879"/>
        <dbReference type="ChEBI" id="CHEBI:33019"/>
        <dbReference type="ChEBI" id="CHEBI:57711"/>
        <dbReference type="EC" id="2.5.1.39"/>
    </reaction>
</comment>
<dbReference type="CDD" id="cd13959">
    <property type="entry name" value="PT_UbiA_COQ2"/>
    <property type="match status" value="1"/>
</dbReference>
<evidence type="ECO:0000256" key="1">
    <source>
        <dbReference type="ARBA" id="ARBA00001946"/>
    </source>
</evidence>
<keyword evidence="8 11" id="KW-0812">Transmembrane</keyword>
<dbReference type="Gene3D" id="1.20.120.1780">
    <property type="entry name" value="UbiA prenyltransferase"/>
    <property type="match status" value="1"/>
</dbReference>
<keyword evidence="14" id="KW-1185">Reference proteome</keyword>
<keyword evidence="10 11" id="KW-0472">Membrane</keyword>
<feature type="transmembrane region" description="Helical" evidence="11">
    <location>
        <begin position="214"/>
        <end position="233"/>
    </location>
</feature>
<dbReference type="Proteomes" id="UP001465153">
    <property type="component" value="Unassembled WGS sequence"/>
</dbReference>
<comment type="caution">
    <text evidence="13">The sequence shown here is derived from an EMBL/GenBank/DDBJ whole genome shotgun (WGS) entry which is preliminary data.</text>
</comment>
<feature type="transmembrane region" description="Helical" evidence="11">
    <location>
        <begin position="55"/>
        <end position="74"/>
    </location>
</feature>
<dbReference type="InterPro" id="IPR030470">
    <property type="entry name" value="UbiA_prenylTrfase_CS"/>
</dbReference>
<dbReference type="EC" id="2.5.1.39" evidence="11 12"/>
<dbReference type="Pfam" id="PF01040">
    <property type="entry name" value="UbiA"/>
    <property type="match status" value="1"/>
</dbReference>
<dbReference type="PROSITE" id="PS00943">
    <property type="entry name" value="UBIA"/>
    <property type="match status" value="1"/>
</dbReference>
<feature type="transmembrane region" description="Helical" evidence="11">
    <location>
        <begin position="95"/>
        <end position="114"/>
    </location>
</feature>
<dbReference type="EMBL" id="BAABWN010000002">
    <property type="protein sequence ID" value="GAA6167123.1"/>
    <property type="molecule type" value="Genomic_DNA"/>
</dbReference>
<keyword evidence="11" id="KW-0460">Magnesium</keyword>
<keyword evidence="6 11" id="KW-0808">Transferase</keyword>
<evidence type="ECO:0000256" key="5">
    <source>
        <dbReference type="ARBA" id="ARBA00022519"/>
    </source>
</evidence>
<gene>
    <name evidence="11 13" type="primary">ubiA</name>
    <name evidence="13" type="ORF">NBRC116591_09330</name>
</gene>
<evidence type="ECO:0000256" key="2">
    <source>
        <dbReference type="ARBA" id="ARBA00004141"/>
    </source>
</evidence>
<organism evidence="13 14">
    <name type="scientific">Sessilibacter corallicola</name>
    <dbReference type="NCBI Taxonomy" id="2904075"/>
    <lineage>
        <taxon>Bacteria</taxon>
        <taxon>Pseudomonadati</taxon>
        <taxon>Pseudomonadota</taxon>
        <taxon>Gammaproteobacteria</taxon>
        <taxon>Cellvibrionales</taxon>
        <taxon>Cellvibrionaceae</taxon>
        <taxon>Sessilibacter</taxon>
    </lineage>
</organism>
<dbReference type="NCBIfam" id="TIGR01474">
    <property type="entry name" value="ubiA_proteo"/>
    <property type="match status" value="1"/>
</dbReference>
<reference evidence="13 14" key="1">
    <citation type="submission" date="2024-04" db="EMBL/GenBank/DDBJ databases">
        <title>Draft genome sequence of Sessilibacter corallicola NBRC 116591.</title>
        <authorList>
            <person name="Miyakawa T."/>
            <person name="Kusuya Y."/>
            <person name="Miura T."/>
        </authorList>
    </citation>
    <scope>NUCLEOTIDE SEQUENCE [LARGE SCALE GENOMIC DNA]</scope>
    <source>
        <strain evidence="13 14">KU-00831-HH</strain>
    </source>
</reference>
<evidence type="ECO:0000256" key="10">
    <source>
        <dbReference type="ARBA" id="ARBA00023136"/>
    </source>
</evidence>
<dbReference type="PANTHER" id="PTHR11048:SF28">
    <property type="entry name" value="4-HYDROXYBENZOATE POLYPRENYLTRANSFERASE, MITOCHONDRIAL"/>
    <property type="match status" value="1"/>
</dbReference>
<feature type="transmembrane region" description="Helical" evidence="11">
    <location>
        <begin position="145"/>
        <end position="162"/>
    </location>
</feature>
<proteinExistence type="inferred from homology"/>
<dbReference type="InterPro" id="IPR044878">
    <property type="entry name" value="UbiA_sf"/>
</dbReference>
<comment type="cofactor">
    <cofactor evidence="1 11">
        <name>Mg(2+)</name>
        <dbReference type="ChEBI" id="CHEBI:18420"/>
    </cofactor>
</comment>
<evidence type="ECO:0000256" key="8">
    <source>
        <dbReference type="ARBA" id="ARBA00022692"/>
    </source>
</evidence>
<dbReference type="PANTHER" id="PTHR11048">
    <property type="entry name" value="PRENYLTRANSFERASES"/>
    <property type="match status" value="1"/>
</dbReference>
<evidence type="ECO:0000256" key="11">
    <source>
        <dbReference type="HAMAP-Rule" id="MF_01635"/>
    </source>
</evidence>
<keyword evidence="7 11" id="KW-0831">Ubiquinone biosynthesis</keyword>
<dbReference type="HAMAP" id="MF_01635">
    <property type="entry name" value="UbiA"/>
    <property type="match status" value="1"/>
</dbReference>
<comment type="similarity">
    <text evidence="3 11">Belongs to the UbiA prenyltransferase family.</text>
</comment>
<accession>A0ABQ0A6H7</accession>
<feature type="transmembrane region" description="Helical" evidence="11">
    <location>
        <begin position="174"/>
        <end position="193"/>
    </location>
</feature>